<keyword evidence="2" id="KW-1185">Reference proteome</keyword>
<dbReference type="HOGENOM" id="CLU_3390458_0_0_6"/>
<dbReference type="AlphaFoldDB" id="A4BUZ2"/>
<dbReference type="Proteomes" id="UP000003374">
    <property type="component" value="Unassembled WGS sequence"/>
</dbReference>
<protein>
    <submittedName>
        <fullName evidence="1">Uncharacterized protein</fullName>
    </submittedName>
</protein>
<gene>
    <name evidence="1" type="ORF">NB231_07130</name>
</gene>
<evidence type="ECO:0000313" key="2">
    <source>
        <dbReference type="Proteomes" id="UP000003374"/>
    </source>
</evidence>
<organism evidence="1 2">
    <name type="scientific">Nitrococcus mobilis Nb-231</name>
    <dbReference type="NCBI Taxonomy" id="314278"/>
    <lineage>
        <taxon>Bacteria</taxon>
        <taxon>Pseudomonadati</taxon>
        <taxon>Pseudomonadota</taxon>
        <taxon>Gammaproteobacteria</taxon>
        <taxon>Chromatiales</taxon>
        <taxon>Ectothiorhodospiraceae</taxon>
        <taxon>Nitrococcus</taxon>
    </lineage>
</organism>
<accession>A4BUZ2</accession>
<comment type="caution">
    <text evidence="1">The sequence shown here is derived from an EMBL/GenBank/DDBJ whole genome shotgun (WGS) entry which is preliminary data.</text>
</comment>
<name>A4BUZ2_9GAMM</name>
<proteinExistence type="predicted"/>
<evidence type="ECO:0000313" key="1">
    <source>
        <dbReference type="EMBL" id="EAR20506.1"/>
    </source>
</evidence>
<sequence>MDLLGLHHVIKYNGDITVGQMMVRALFIYQYY</sequence>
<dbReference type="EMBL" id="AAOF01000021">
    <property type="protein sequence ID" value="EAR20506.1"/>
    <property type="molecule type" value="Genomic_DNA"/>
</dbReference>
<reference evidence="1 2" key="1">
    <citation type="submission" date="2006-02" db="EMBL/GenBank/DDBJ databases">
        <authorList>
            <person name="Waterbury J."/>
            <person name="Ferriera S."/>
            <person name="Johnson J."/>
            <person name="Kravitz S."/>
            <person name="Halpern A."/>
            <person name="Remington K."/>
            <person name="Beeson K."/>
            <person name="Tran B."/>
            <person name="Rogers Y.-H."/>
            <person name="Friedman R."/>
            <person name="Venter J.C."/>
        </authorList>
    </citation>
    <scope>NUCLEOTIDE SEQUENCE [LARGE SCALE GENOMIC DNA]</scope>
    <source>
        <strain evidence="1 2">Nb-231</strain>
    </source>
</reference>